<name>A0A2A9ENS9_9MICO</name>
<dbReference type="InterPro" id="IPR011793">
    <property type="entry name" value="YbdK"/>
</dbReference>
<comment type="function">
    <text evidence="5">ATP-dependent carboxylate-amine ligase which exhibits weak glutamate--cysteine ligase activity.</text>
</comment>
<keyword evidence="2 5" id="KW-0547">Nucleotide-binding</keyword>
<dbReference type="RefSeq" id="WP_245862424.1">
    <property type="nucleotide sequence ID" value="NZ_PDJI01000004.1"/>
</dbReference>
<dbReference type="InterPro" id="IPR050141">
    <property type="entry name" value="GCL_type2/YbdK_subfam"/>
</dbReference>
<comment type="caution">
    <text evidence="6">The sequence shown here is derived from an EMBL/GenBank/DDBJ whole genome shotgun (WGS) entry which is preliminary data.</text>
</comment>
<evidence type="ECO:0000256" key="5">
    <source>
        <dbReference type="HAMAP-Rule" id="MF_01609"/>
    </source>
</evidence>
<proteinExistence type="inferred from homology"/>
<dbReference type="NCBIfam" id="TIGR02050">
    <property type="entry name" value="gshA_cyan_rel"/>
    <property type="match status" value="1"/>
</dbReference>
<keyword evidence="3 5" id="KW-0067">ATP-binding</keyword>
<protein>
    <recommendedName>
        <fullName evidence="5">Putative glutamate--cysteine ligase 2</fullName>
        <ecNumber evidence="5">6.3.2.2</ecNumber>
    </recommendedName>
    <alternativeName>
        <fullName evidence="5">Gamma-glutamylcysteine synthetase 2</fullName>
        <shortName evidence="5">GCS 2</shortName>
        <shortName evidence="5">Gamma-GCS 2</shortName>
    </alternativeName>
</protein>
<reference evidence="6 7" key="1">
    <citation type="submission" date="2017-10" db="EMBL/GenBank/DDBJ databases">
        <title>Sequencing the genomes of 1000 actinobacteria strains.</title>
        <authorList>
            <person name="Klenk H.-P."/>
        </authorList>
    </citation>
    <scope>NUCLEOTIDE SEQUENCE [LARGE SCALE GENOMIC DNA]</scope>
    <source>
        <strain evidence="6 7">DSM 21838</strain>
    </source>
</reference>
<comment type="similarity">
    <text evidence="5">Belongs to the glutamate--cysteine ligase type 2 family. YbdK subfamily.</text>
</comment>
<dbReference type="Proteomes" id="UP000222106">
    <property type="component" value="Unassembled WGS sequence"/>
</dbReference>
<keyword evidence="1 5" id="KW-0436">Ligase</keyword>
<evidence type="ECO:0000256" key="2">
    <source>
        <dbReference type="ARBA" id="ARBA00022741"/>
    </source>
</evidence>
<dbReference type="NCBIfam" id="NF010041">
    <property type="entry name" value="PRK13517.1-1"/>
    <property type="match status" value="1"/>
</dbReference>
<dbReference type="GO" id="GO:0042398">
    <property type="term" value="P:modified amino acid biosynthetic process"/>
    <property type="evidence" value="ECO:0007669"/>
    <property type="project" value="InterPro"/>
</dbReference>
<dbReference type="GO" id="GO:0004357">
    <property type="term" value="F:glutamate-cysteine ligase activity"/>
    <property type="evidence" value="ECO:0007669"/>
    <property type="project" value="UniProtKB-EC"/>
</dbReference>
<dbReference type="PANTHER" id="PTHR36510">
    <property type="entry name" value="GLUTAMATE--CYSTEINE LIGASE 2-RELATED"/>
    <property type="match status" value="1"/>
</dbReference>
<dbReference type="Gene3D" id="3.30.590.20">
    <property type="match status" value="1"/>
</dbReference>
<evidence type="ECO:0000256" key="1">
    <source>
        <dbReference type="ARBA" id="ARBA00022598"/>
    </source>
</evidence>
<dbReference type="EC" id="6.3.2.2" evidence="5"/>
<keyword evidence="7" id="KW-1185">Reference proteome</keyword>
<evidence type="ECO:0000313" key="7">
    <source>
        <dbReference type="Proteomes" id="UP000222106"/>
    </source>
</evidence>
<organism evidence="6 7">
    <name type="scientific">Georgenia soli</name>
    <dbReference type="NCBI Taxonomy" id="638953"/>
    <lineage>
        <taxon>Bacteria</taxon>
        <taxon>Bacillati</taxon>
        <taxon>Actinomycetota</taxon>
        <taxon>Actinomycetes</taxon>
        <taxon>Micrococcales</taxon>
        <taxon>Bogoriellaceae</taxon>
        <taxon>Georgenia</taxon>
    </lineage>
</organism>
<comment type="catalytic activity">
    <reaction evidence="4 5">
        <text>L-cysteine + L-glutamate + ATP = gamma-L-glutamyl-L-cysteine + ADP + phosphate + H(+)</text>
        <dbReference type="Rhea" id="RHEA:13285"/>
        <dbReference type="ChEBI" id="CHEBI:15378"/>
        <dbReference type="ChEBI" id="CHEBI:29985"/>
        <dbReference type="ChEBI" id="CHEBI:30616"/>
        <dbReference type="ChEBI" id="CHEBI:35235"/>
        <dbReference type="ChEBI" id="CHEBI:43474"/>
        <dbReference type="ChEBI" id="CHEBI:58173"/>
        <dbReference type="ChEBI" id="CHEBI:456216"/>
        <dbReference type="EC" id="6.3.2.2"/>
    </reaction>
</comment>
<dbReference type="InterPro" id="IPR006336">
    <property type="entry name" value="GCS2"/>
</dbReference>
<gene>
    <name evidence="6" type="ORF">ATJ97_2432</name>
</gene>
<sequence length="379" mass="40607">MRTVGVEEELLLVESATGRALSVAAQVLANATARTARAVEAGDAAGPPTGPGGLLARELQQQQIETETRPHTDLGALEQELRTWRSTASQAARQVGARVAASGLCPTPVAPRVADTERYRTMIDRYGILTTDHLTCGCHVHVGVESREEAVGVLDRIRVWLPVLLALSSNSPYWQGKDTAYASYRWMVQTRWPSAGPTELFGSVRAYDDLVTRMIGTGGILDTGMVYFDARASARYPTVEVRVADVCLDPADAVLLAALTRALVDTAAGEWAAGEPPPQVPGMLLRLATWHAGREGVTGDLVDPATLRPARAGEILARLLEHVRPALRANDDEARAEAGLDRILARGTGADRQRAVMDHTGRLVDVVAFIVRATAGMEG</sequence>
<dbReference type="PANTHER" id="PTHR36510:SF1">
    <property type="entry name" value="GLUTAMATE--CYSTEINE LIGASE 2-RELATED"/>
    <property type="match status" value="1"/>
</dbReference>
<accession>A0A2A9ENS9</accession>
<evidence type="ECO:0000256" key="4">
    <source>
        <dbReference type="ARBA" id="ARBA00048819"/>
    </source>
</evidence>
<dbReference type="InterPro" id="IPR014746">
    <property type="entry name" value="Gln_synth/guanido_kin_cat_dom"/>
</dbReference>
<evidence type="ECO:0000313" key="6">
    <source>
        <dbReference type="EMBL" id="PFG39912.1"/>
    </source>
</evidence>
<dbReference type="Pfam" id="PF04107">
    <property type="entry name" value="GCS2"/>
    <property type="match status" value="1"/>
</dbReference>
<dbReference type="HAMAP" id="MF_01609">
    <property type="entry name" value="Glu_cys_ligase_2"/>
    <property type="match status" value="1"/>
</dbReference>
<dbReference type="SUPFAM" id="SSF55931">
    <property type="entry name" value="Glutamine synthetase/guanido kinase"/>
    <property type="match status" value="1"/>
</dbReference>
<dbReference type="GO" id="GO:0005524">
    <property type="term" value="F:ATP binding"/>
    <property type="evidence" value="ECO:0007669"/>
    <property type="project" value="UniProtKB-KW"/>
</dbReference>
<dbReference type="AlphaFoldDB" id="A0A2A9ENS9"/>
<evidence type="ECO:0000256" key="3">
    <source>
        <dbReference type="ARBA" id="ARBA00022840"/>
    </source>
</evidence>
<dbReference type="EMBL" id="PDJI01000004">
    <property type="protein sequence ID" value="PFG39912.1"/>
    <property type="molecule type" value="Genomic_DNA"/>
</dbReference>